<dbReference type="Proteomes" id="UP000838756">
    <property type="component" value="Unassembled WGS sequence"/>
</dbReference>
<reference evidence="3" key="1">
    <citation type="submission" date="2022-03" db="EMBL/GenBank/DDBJ databases">
        <authorList>
            <person name="Lindestad O."/>
        </authorList>
    </citation>
    <scope>NUCLEOTIDE SEQUENCE</scope>
</reference>
<comment type="caution">
    <text evidence="3">The sequence shown here is derived from an EMBL/GenBank/DDBJ whole genome shotgun (WGS) entry which is preliminary data.</text>
</comment>
<organism evidence="3 4">
    <name type="scientific">Pararge aegeria aegeria</name>
    <dbReference type="NCBI Taxonomy" id="348720"/>
    <lineage>
        <taxon>Eukaryota</taxon>
        <taxon>Metazoa</taxon>
        <taxon>Ecdysozoa</taxon>
        <taxon>Arthropoda</taxon>
        <taxon>Hexapoda</taxon>
        <taxon>Insecta</taxon>
        <taxon>Pterygota</taxon>
        <taxon>Neoptera</taxon>
        <taxon>Endopterygota</taxon>
        <taxon>Lepidoptera</taxon>
        <taxon>Glossata</taxon>
        <taxon>Ditrysia</taxon>
        <taxon>Papilionoidea</taxon>
        <taxon>Nymphalidae</taxon>
        <taxon>Satyrinae</taxon>
        <taxon>Satyrini</taxon>
        <taxon>Parargina</taxon>
        <taxon>Pararge</taxon>
    </lineage>
</organism>
<feature type="compositionally biased region" description="Basic and acidic residues" evidence="2">
    <location>
        <begin position="78"/>
        <end position="88"/>
    </location>
</feature>
<evidence type="ECO:0000313" key="3">
    <source>
        <dbReference type="EMBL" id="CAH2208245.1"/>
    </source>
</evidence>
<gene>
    <name evidence="3" type="primary">jg10165</name>
    <name evidence="3" type="ORF">PAEG_LOCUS861</name>
</gene>
<feature type="coiled-coil region" evidence="1">
    <location>
        <begin position="188"/>
        <end position="215"/>
    </location>
</feature>
<keyword evidence="1" id="KW-0175">Coiled coil</keyword>
<name>A0A8S4QCX9_9NEOP</name>
<feature type="region of interest" description="Disordered" evidence="2">
    <location>
        <begin position="1"/>
        <end position="138"/>
    </location>
</feature>
<sequence>MAALSPSPSSESDCSTEEEQDQPGGDASSPFAPRASLARTPPGSVTVDSPPVPPRKNKSPPGQPPVSMTGGKRPLTSPEERRPADKVRLCRPATPARVPSITGATLRPGPHQISRPATPDAEAVPTGSEQGGQEGSPMLSRASKLELLDRVNKNLSSIMNAVTGPTSKINKEGTNAISASVQDTLAVVAALSLRLSEMEAELARGNARCAELERSADLGCRGPQGSAGGPAPAATASYASALKVSSRAPSVPIPRAQGPVLAFYPASDQVEVLRTAEATKAELKRAVNPRILDVQIEKVRKIGNAGVVVQTTSPSAADRLRNAAPATLRVSEPKKVAPKVCLRGIDGNPESEEVLLALHDQNLRGSDWSLEKLRAQTKIFKKNGRFGTTTVVLECPSDLREALLNKER</sequence>
<keyword evidence="4" id="KW-1185">Reference proteome</keyword>
<feature type="compositionally biased region" description="Low complexity" evidence="2">
    <location>
        <begin position="1"/>
        <end position="13"/>
    </location>
</feature>
<evidence type="ECO:0000256" key="1">
    <source>
        <dbReference type="SAM" id="Coils"/>
    </source>
</evidence>
<protein>
    <submittedName>
        <fullName evidence="3">Jg10165 protein</fullName>
    </submittedName>
</protein>
<proteinExistence type="predicted"/>
<evidence type="ECO:0000256" key="2">
    <source>
        <dbReference type="SAM" id="MobiDB-lite"/>
    </source>
</evidence>
<dbReference type="AlphaFoldDB" id="A0A8S4QCX9"/>
<dbReference type="OrthoDB" id="10026072at2759"/>
<dbReference type="EMBL" id="CAKXAJ010002794">
    <property type="protein sequence ID" value="CAH2208245.1"/>
    <property type="molecule type" value="Genomic_DNA"/>
</dbReference>
<evidence type="ECO:0000313" key="4">
    <source>
        <dbReference type="Proteomes" id="UP000838756"/>
    </source>
</evidence>
<accession>A0A8S4QCX9</accession>
<feature type="non-terminal residue" evidence="3">
    <location>
        <position position="1"/>
    </location>
</feature>